<keyword evidence="2" id="KW-1185">Reference proteome</keyword>
<protein>
    <submittedName>
        <fullName evidence="1">Uncharacterized protein</fullName>
    </submittedName>
</protein>
<dbReference type="AlphaFoldDB" id="A0A2Z4IM13"/>
<dbReference type="EMBL" id="CP030041">
    <property type="protein sequence ID" value="AWW32161.1"/>
    <property type="molecule type" value="Genomic_DNA"/>
</dbReference>
<sequence>MNNQELTEARKLLLNWLENKLHAYSGLRQKEKMSKQEKMEWPIITEGAYKDKAWMTIGRLDLILSRGCSGDYGDFTSLNRNTLRSWVNQFYRDNQNDLDKEMRKEIAKTRSEREKEVEYWYELGLRKFKETYTRLKGELKGKEDISYHSIPQDIEYADVWWKVFEEAGLIGCTPEIMDGMLKAQQRQMDAEVNNNKEFHTTVHPMSVTKRVNNILVRMEVAKWIMQDVDIDDLFREFKVESIRKRNFFSDLSTKS</sequence>
<evidence type="ECO:0000313" key="2">
    <source>
        <dbReference type="Proteomes" id="UP000248688"/>
    </source>
</evidence>
<dbReference type="KEGG" id="est:DN752_19570"/>
<proteinExistence type="predicted"/>
<gene>
    <name evidence="1" type="ORF">DN752_19570</name>
</gene>
<dbReference type="Proteomes" id="UP000248688">
    <property type="component" value="Chromosome"/>
</dbReference>
<accession>A0A2Z4IM13</accession>
<evidence type="ECO:0000313" key="1">
    <source>
        <dbReference type="EMBL" id="AWW32161.1"/>
    </source>
</evidence>
<name>A0A2Z4IM13_9BACT</name>
<reference evidence="1 2" key="1">
    <citation type="submission" date="2018-06" db="EMBL/GenBank/DDBJ databases">
        <title>Echinicola strongylocentroti sp. nov., isolated from a sea urchin Strongylocentrotus intermedius.</title>
        <authorList>
            <person name="Bae S.S."/>
        </authorList>
    </citation>
    <scope>NUCLEOTIDE SEQUENCE [LARGE SCALE GENOMIC DNA]</scope>
    <source>
        <strain evidence="1 2">MEBiC08714</strain>
    </source>
</reference>
<organism evidence="1 2">
    <name type="scientific">Echinicola strongylocentroti</name>
    <dbReference type="NCBI Taxonomy" id="1795355"/>
    <lineage>
        <taxon>Bacteria</taxon>
        <taxon>Pseudomonadati</taxon>
        <taxon>Bacteroidota</taxon>
        <taxon>Cytophagia</taxon>
        <taxon>Cytophagales</taxon>
        <taxon>Cyclobacteriaceae</taxon>
        <taxon>Echinicola</taxon>
    </lineage>
</organism>
<dbReference type="RefSeq" id="WP_112785534.1">
    <property type="nucleotide sequence ID" value="NZ_CP030041.1"/>
</dbReference>